<evidence type="ECO:0000313" key="1">
    <source>
        <dbReference type="EMBL" id="JAG32802.1"/>
    </source>
</evidence>
<dbReference type="AlphaFoldDB" id="A0A0A9YIA7"/>
<reference evidence="1" key="2">
    <citation type="submission" date="2014-07" db="EMBL/GenBank/DDBJ databases">
        <authorList>
            <person name="Hull J."/>
        </authorList>
    </citation>
    <scope>NUCLEOTIDE SEQUENCE</scope>
</reference>
<sequence length="102" mass="10938">MLSLLKQHGIQLLGWESLTLRQVDSYHLPRVPPLSGNETTASEVDDALVTVDLRDVTCLTTTLQSSGNVKGVYNTVSHSSSSNNTNPAVFSSSSSSLFALLM</sequence>
<name>A0A0A9YIA7_LYGHE</name>
<reference evidence="1" key="1">
    <citation type="journal article" date="2014" name="PLoS ONE">
        <title>Transcriptome-Based Identification of ABC Transporters in the Western Tarnished Plant Bug Lygus hesperus.</title>
        <authorList>
            <person name="Hull J.J."/>
            <person name="Chaney K."/>
            <person name="Geib S.M."/>
            <person name="Fabrick J.A."/>
            <person name="Brent C.S."/>
            <person name="Walsh D."/>
            <person name="Lavine L.C."/>
        </authorList>
    </citation>
    <scope>NUCLEOTIDE SEQUENCE</scope>
</reference>
<gene>
    <name evidence="1" type="ORF">CM83_31547</name>
</gene>
<organism evidence="1">
    <name type="scientific">Lygus hesperus</name>
    <name type="common">Western plant bug</name>
    <dbReference type="NCBI Taxonomy" id="30085"/>
    <lineage>
        <taxon>Eukaryota</taxon>
        <taxon>Metazoa</taxon>
        <taxon>Ecdysozoa</taxon>
        <taxon>Arthropoda</taxon>
        <taxon>Hexapoda</taxon>
        <taxon>Insecta</taxon>
        <taxon>Pterygota</taxon>
        <taxon>Neoptera</taxon>
        <taxon>Paraneoptera</taxon>
        <taxon>Hemiptera</taxon>
        <taxon>Heteroptera</taxon>
        <taxon>Panheteroptera</taxon>
        <taxon>Cimicomorpha</taxon>
        <taxon>Miridae</taxon>
        <taxon>Mirini</taxon>
        <taxon>Lygus</taxon>
    </lineage>
</organism>
<protein>
    <submittedName>
        <fullName evidence="1">Uncharacterized protein</fullName>
    </submittedName>
</protein>
<proteinExistence type="predicted"/>
<accession>A0A0A9YIA7</accession>
<dbReference type="EMBL" id="GBHO01010802">
    <property type="protein sequence ID" value="JAG32802.1"/>
    <property type="molecule type" value="Transcribed_RNA"/>
</dbReference>